<dbReference type="PANTHER" id="PTHR32089">
    <property type="entry name" value="METHYL-ACCEPTING CHEMOTAXIS PROTEIN MCPB"/>
    <property type="match status" value="1"/>
</dbReference>
<dbReference type="InterPro" id="IPR000727">
    <property type="entry name" value="T_SNARE_dom"/>
</dbReference>
<evidence type="ECO:0000256" key="4">
    <source>
        <dbReference type="ARBA" id="ARBA00029447"/>
    </source>
</evidence>
<name>A0ABQ4R735_9HYPH</name>
<dbReference type="SMART" id="SM00304">
    <property type="entry name" value="HAMP"/>
    <property type="match status" value="1"/>
</dbReference>
<evidence type="ECO:0000259" key="10">
    <source>
        <dbReference type="PROSITE" id="PS50885"/>
    </source>
</evidence>
<comment type="caution">
    <text evidence="11">The sequence shown here is derived from an EMBL/GenBank/DDBJ whole genome shotgun (WGS) entry which is preliminary data.</text>
</comment>
<evidence type="ECO:0000256" key="7">
    <source>
        <dbReference type="SAM" id="Phobius"/>
    </source>
</evidence>
<keyword evidence="7" id="KW-0812">Transmembrane</keyword>
<dbReference type="Gene3D" id="1.10.8.500">
    <property type="entry name" value="HAMP domain in histidine kinase"/>
    <property type="match status" value="1"/>
</dbReference>
<comment type="similarity">
    <text evidence="4">Belongs to the methyl-accepting chemotaxis (MCP) protein family.</text>
</comment>
<organism evidence="11 12">
    <name type="scientific">Methylobacterium crusticola</name>
    <dbReference type="NCBI Taxonomy" id="1697972"/>
    <lineage>
        <taxon>Bacteria</taxon>
        <taxon>Pseudomonadati</taxon>
        <taxon>Pseudomonadota</taxon>
        <taxon>Alphaproteobacteria</taxon>
        <taxon>Hyphomicrobiales</taxon>
        <taxon>Methylobacteriaceae</taxon>
        <taxon>Methylobacterium</taxon>
    </lineage>
</organism>
<dbReference type="Pfam" id="PF00672">
    <property type="entry name" value="HAMP"/>
    <property type="match status" value="1"/>
</dbReference>
<evidence type="ECO:0008006" key="13">
    <source>
        <dbReference type="Google" id="ProtNLM"/>
    </source>
</evidence>
<dbReference type="Pfam" id="PF00015">
    <property type="entry name" value="MCPsignal"/>
    <property type="match status" value="1"/>
</dbReference>
<dbReference type="EMBL" id="BPQH01000030">
    <property type="protein sequence ID" value="GJD53488.1"/>
    <property type="molecule type" value="Genomic_DNA"/>
</dbReference>
<evidence type="ECO:0000256" key="5">
    <source>
        <dbReference type="PROSITE-ProRule" id="PRU00284"/>
    </source>
</evidence>
<comment type="subcellular location">
    <subcellularLocation>
        <location evidence="1">Cell inner membrane</location>
        <topology evidence="1">Multi-pass membrane protein</topology>
    </subcellularLocation>
</comment>
<dbReference type="SUPFAM" id="SSF58104">
    <property type="entry name" value="Methyl-accepting chemotaxis protein (MCP) signaling domain"/>
    <property type="match status" value="1"/>
</dbReference>
<evidence type="ECO:0000256" key="2">
    <source>
        <dbReference type="ARBA" id="ARBA00022519"/>
    </source>
</evidence>
<feature type="transmembrane region" description="Helical" evidence="7">
    <location>
        <begin position="190"/>
        <end position="212"/>
    </location>
</feature>
<feature type="domain" description="Methyl-accepting transducer" evidence="8">
    <location>
        <begin position="326"/>
        <end position="569"/>
    </location>
</feature>
<reference evidence="11" key="2">
    <citation type="submission" date="2021-08" db="EMBL/GenBank/DDBJ databases">
        <authorList>
            <person name="Tani A."/>
            <person name="Ola A."/>
            <person name="Ogura Y."/>
            <person name="Katsura K."/>
            <person name="Hayashi T."/>
        </authorList>
    </citation>
    <scope>NUCLEOTIDE SEQUENCE</scope>
    <source>
        <strain evidence="11">KCTC 52305</strain>
    </source>
</reference>
<evidence type="ECO:0000256" key="6">
    <source>
        <dbReference type="SAM" id="Coils"/>
    </source>
</evidence>
<dbReference type="PROSITE" id="PS50885">
    <property type="entry name" value="HAMP"/>
    <property type="match status" value="1"/>
</dbReference>
<evidence type="ECO:0000313" key="12">
    <source>
        <dbReference type="Proteomes" id="UP001055167"/>
    </source>
</evidence>
<dbReference type="InterPro" id="IPR003660">
    <property type="entry name" value="HAMP_dom"/>
</dbReference>
<dbReference type="PANTHER" id="PTHR32089:SF112">
    <property type="entry name" value="LYSOZYME-LIKE PROTEIN-RELATED"/>
    <property type="match status" value="1"/>
</dbReference>
<feature type="coiled-coil region" evidence="6">
    <location>
        <begin position="265"/>
        <end position="314"/>
    </location>
</feature>
<protein>
    <recommendedName>
        <fullName evidence="13">Methyl-accepting chemotaxis protein</fullName>
    </recommendedName>
</protein>
<evidence type="ECO:0000313" key="11">
    <source>
        <dbReference type="EMBL" id="GJD53488.1"/>
    </source>
</evidence>
<reference evidence="11" key="1">
    <citation type="journal article" date="2021" name="Front. Microbiol.">
        <title>Comprehensive Comparative Genomics and Phenotyping of Methylobacterium Species.</title>
        <authorList>
            <person name="Alessa O."/>
            <person name="Ogura Y."/>
            <person name="Fujitani Y."/>
            <person name="Takami H."/>
            <person name="Hayashi T."/>
            <person name="Sahin N."/>
            <person name="Tani A."/>
        </authorList>
    </citation>
    <scope>NUCLEOTIDE SEQUENCE</scope>
    <source>
        <strain evidence="11">KCTC 52305</strain>
    </source>
</reference>
<keyword evidence="3 5" id="KW-0807">Transducer</keyword>
<keyword evidence="12" id="KW-1185">Reference proteome</keyword>
<dbReference type="PROSITE" id="PS50111">
    <property type="entry name" value="CHEMOTAXIS_TRANSDUC_2"/>
    <property type="match status" value="1"/>
</dbReference>
<keyword evidence="7" id="KW-0472">Membrane</keyword>
<evidence type="ECO:0000256" key="1">
    <source>
        <dbReference type="ARBA" id="ARBA00004429"/>
    </source>
</evidence>
<dbReference type="Proteomes" id="UP001055167">
    <property type="component" value="Unassembled WGS sequence"/>
</dbReference>
<feature type="domain" description="HAMP" evidence="10">
    <location>
        <begin position="212"/>
        <end position="265"/>
    </location>
</feature>
<dbReference type="Gene3D" id="1.10.287.950">
    <property type="entry name" value="Methyl-accepting chemotaxis protein"/>
    <property type="match status" value="1"/>
</dbReference>
<dbReference type="PROSITE" id="PS50192">
    <property type="entry name" value="T_SNARE"/>
    <property type="match status" value="1"/>
</dbReference>
<dbReference type="InterPro" id="IPR004089">
    <property type="entry name" value="MCPsignal_dom"/>
</dbReference>
<dbReference type="CDD" id="cd19410">
    <property type="entry name" value="HK9-like_sensor"/>
    <property type="match status" value="1"/>
</dbReference>
<dbReference type="Pfam" id="PF05227">
    <property type="entry name" value="CHASE3"/>
    <property type="match status" value="1"/>
</dbReference>
<feature type="domain" description="T-SNARE coiled-coil homology" evidence="9">
    <location>
        <begin position="485"/>
        <end position="547"/>
    </location>
</feature>
<keyword evidence="6" id="KW-0175">Coiled coil</keyword>
<evidence type="ECO:0000256" key="3">
    <source>
        <dbReference type="ARBA" id="ARBA00023224"/>
    </source>
</evidence>
<evidence type="ECO:0000259" key="9">
    <source>
        <dbReference type="PROSITE" id="PS50192"/>
    </source>
</evidence>
<gene>
    <name evidence="11" type="ORF">OPKNFCMD_6264</name>
</gene>
<evidence type="ECO:0000259" key="8">
    <source>
        <dbReference type="PROSITE" id="PS50111"/>
    </source>
</evidence>
<keyword evidence="7" id="KW-1133">Transmembrane helix</keyword>
<dbReference type="InterPro" id="IPR007891">
    <property type="entry name" value="CHASE3"/>
</dbReference>
<dbReference type="SMART" id="SM00283">
    <property type="entry name" value="MA"/>
    <property type="match status" value="1"/>
</dbReference>
<keyword evidence="2" id="KW-0997">Cell inner membrane</keyword>
<accession>A0ABQ4R735</accession>
<keyword evidence="2" id="KW-1003">Cell membrane</keyword>
<proteinExistence type="inferred from homology"/>
<dbReference type="CDD" id="cd06225">
    <property type="entry name" value="HAMP"/>
    <property type="match status" value="1"/>
</dbReference>
<sequence>MSWMADRKIATKIGATLALVIGVSLAGSGLAVRNLGVIEETSQWVSHTHAVIGEAQRLQAAMIDRETAVRGFLITADEAFLEPYTSGQAAYADALGKIRALVADNPAQQANLAAMDAVARTWTQSVGEREIDLMRWPETRAQARESVATGNAKAVMDAFRAKVRTIIDTEAALLAAREADAAGMAAQSRLVTLASLAAMLLTAAAGLAMLHLGLTRPIRGMTAAMGRLVDGDLDVAVPGIGRRDEVGAMASAVQVFKENASKARALEIEAERARTDNEAQRAYDEQERQARIQEEEAKRTLDAAEAQRRAVMRQLADTFEGAVGGIAATLSSAATELQATSLSMSETARHTSGRSSAVAAAAEEAGVNVQMVATAAEELGTSINEIGRQVDSSATLADRAAAEVSQTVDLVRALSNTAARIGDVVGMISTIAGQTNLLALNATIEAARAGEAGRGFAVVASEVKELAGQTARATEEITRQIADVQSSTTRAVQAIETIAARVQEMNGVATSIAAAVEEQGAATQEIVRNVAQAAAGTGEVTSNIGAVAEAVETTGAAATQVLASSSELSMQAERLNAAVRNFLSEVRSAA</sequence>